<evidence type="ECO:0000256" key="1">
    <source>
        <dbReference type="SAM" id="Coils"/>
    </source>
</evidence>
<comment type="caution">
    <text evidence="2">The sequence shown here is derived from an EMBL/GenBank/DDBJ whole genome shotgun (WGS) entry which is preliminary data.</text>
</comment>
<reference evidence="2 3" key="1">
    <citation type="submission" date="2015-07" db="EMBL/GenBank/DDBJ databases">
        <title>Whole genome sequence of Herpetosiphon geysericola DSM 7119.</title>
        <authorList>
            <person name="Hemp J."/>
            <person name="Ward L.M."/>
            <person name="Pace L.A."/>
            <person name="Fischer W.W."/>
        </authorList>
    </citation>
    <scope>NUCLEOTIDE SEQUENCE [LARGE SCALE GENOMIC DNA]</scope>
    <source>
        <strain evidence="2 3">DSM 7119</strain>
    </source>
</reference>
<dbReference type="STRING" id="70996.SE18_14280"/>
<evidence type="ECO:0000313" key="2">
    <source>
        <dbReference type="EMBL" id="KPL86048.1"/>
    </source>
</evidence>
<organism evidence="2 3">
    <name type="scientific">Herpetosiphon geysericola</name>
    <dbReference type="NCBI Taxonomy" id="70996"/>
    <lineage>
        <taxon>Bacteria</taxon>
        <taxon>Bacillati</taxon>
        <taxon>Chloroflexota</taxon>
        <taxon>Chloroflexia</taxon>
        <taxon>Herpetosiphonales</taxon>
        <taxon>Herpetosiphonaceae</taxon>
        <taxon>Herpetosiphon</taxon>
    </lineage>
</organism>
<dbReference type="OrthoDB" id="9837400at2"/>
<proteinExistence type="predicted"/>
<name>A0A0P6XSR8_9CHLR</name>
<gene>
    <name evidence="2" type="ORF">SE18_14280</name>
</gene>
<accession>A0A0P6XSR8</accession>
<evidence type="ECO:0000313" key="3">
    <source>
        <dbReference type="Proteomes" id="UP000050277"/>
    </source>
</evidence>
<keyword evidence="3" id="KW-1185">Reference proteome</keyword>
<dbReference type="EMBL" id="LGKP01000022">
    <property type="protein sequence ID" value="KPL86048.1"/>
    <property type="molecule type" value="Genomic_DNA"/>
</dbReference>
<protein>
    <submittedName>
        <fullName evidence="2">Uncharacterized protein</fullName>
    </submittedName>
</protein>
<dbReference type="RefSeq" id="WP_054535135.1">
    <property type="nucleotide sequence ID" value="NZ_LGKP01000022.1"/>
</dbReference>
<dbReference type="Proteomes" id="UP000050277">
    <property type="component" value="Unassembled WGS sequence"/>
</dbReference>
<feature type="coiled-coil region" evidence="1">
    <location>
        <begin position="10"/>
        <end position="44"/>
    </location>
</feature>
<keyword evidence="1" id="KW-0175">Coiled coil</keyword>
<dbReference type="AlphaFoldDB" id="A0A0P6XSR8"/>
<sequence>MLNPADQLLLKSLCNDLVAVEEQLSELEAQREAIRARLSELVDQLGGKIQLRGFGTLQISNPSVIVSYDRKGIEQLVQELEAAGNFALVDAIQTSRKESMRSGGLRILREKL</sequence>